<sequence length="730" mass="77527">MSIRLTRRAVLLGASAMGAAGLVRTSFAAPEARTYYAVLVAATAYPNLPPKSALIGPNHDAQLVREYLLGNSPVKFDAANIILLADNLDGAIGSPTLDGILSGLAQIAAWAKRGDFVYIHYSGHGSQQPALSAGDETDGLDEILLPSDTGMWTDRTKGVPNALTDNMVGQALDAIRNKGAFVWIVLDCCNSGTATRAAPVGEDLIAERKLDPSDLGIPASEIRLATAAEESREVGEGQIERQAAFAFAEDPTSAQGITRGDLVAFFAAQSIETTPEMPLPKGQPDATKFGLFTFTIFQKLAENPNVTYRQLGHAVLQQYTADGRIRPTPLFEGALDARVFGSEIVDTPMQWPLESKGTRGSIAAGLMHRLVPGSKLAILPGPLSEMSEALGYVEVVAAKNLTSMIKPVAYEDRPLVALSDIPAGAYVRVARLEIDFSMVVARPGAVAGLEKQTADANAMLDVLAADPGRRFNIRLVDPGEEADLRLAVLPENAILRASPDGSDAPALWFLPPSGDVSLKDGSKPPFVAAVDPERLRVGAGEVLAKIFRATSLSRLAAGSDYRPEQVMVEFKLKRPSENLMKPLQQATVPRVLPGDEVHILAKNLSSKLIDINILYVGSDYSITHIDAQRLVPNATIEEGLLAFTDASFGFERMIAVLTEAPPQSAIEDLSFLAQGGVPPATRAASGQPAFSDMLRDIGLAPATRSAMKLGDKNASMGAVLIFPVETVPAS</sequence>
<dbReference type="PANTHER" id="PTHR48104:SF30">
    <property type="entry name" value="METACASPASE-1"/>
    <property type="match status" value="1"/>
</dbReference>
<evidence type="ECO:0000313" key="3">
    <source>
        <dbReference type="EMBL" id="APH74956.1"/>
    </source>
</evidence>
<dbReference type="Proteomes" id="UP000182840">
    <property type="component" value="Plasmid unnamed1"/>
</dbReference>
<feature type="chain" id="PRO_5012589013" evidence="1">
    <location>
        <begin position="29"/>
        <end position="730"/>
    </location>
</feature>
<feature type="signal peptide" evidence="1">
    <location>
        <begin position="1"/>
        <end position="28"/>
    </location>
</feature>
<dbReference type="InterPro" id="IPR050452">
    <property type="entry name" value="Metacaspase"/>
</dbReference>
<dbReference type="GO" id="GO:0004197">
    <property type="term" value="F:cysteine-type endopeptidase activity"/>
    <property type="evidence" value="ECO:0007669"/>
    <property type="project" value="InterPro"/>
</dbReference>
<evidence type="ECO:0000259" key="2">
    <source>
        <dbReference type="Pfam" id="PF00656"/>
    </source>
</evidence>
<keyword evidence="4" id="KW-1185">Reference proteome</keyword>
<geneLocation type="plasmid" evidence="3">
    <name>unnamed1</name>
</geneLocation>
<proteinExistence type="predicted"/>
<dbReference type="GO" id="GO:0006508">
    <property type="term" value="P:proteolysis"/>
    <property type="evidence" value="ECO:0007669"/>
    <property type="project" value="InterPro"/>
</dbReference>
<name>A0A1L3SZX0_9HYPH</name>
<dbReference type="EMBL" id="CP018172">
    <property type="protein sequence ID" value="APH74956.1"/>
    <property type="molecule type" value="Genomic_DNA"/>
</dbReference>
<dbReference type="KEGG" id="meso:BSQ44_26140"/>
<accession>A0A1L3SZX0</accession>
<organism evidence="3 4">
    <name type="scientific">Aquibium oceanicum</name>
    <dbReference type="NCBI Taxonomy" id="1670800"/>
    <lineage>
        <taxon>Bacteria</taxon>
        <taxon>Pseudomonadati</taxon>
        <taxon>Pseudomonadota</taxon>
        <taxon>Alphaproteobacteria</taxon>
        <taxon>Hyphomicrobiales</taxon>
        <taxon>Phyllobacteriaceae</taxon>
        <taxon>Aquibium</taxon>
    </lineage>
</organism>
<gene>
    <name evidence="3" type="ORF">BSQ44_26140</name>
</gene>
<dbReference type="InterPro" id="IPR006311">
    <property type="entry name" value="TAT_signal"/>
</dbReference>
<dbReference type="Gene3D" id="3.40.50.1460">
    <property type="match status" value="1"/>
</dbReference>
<evidence type="ECO:0000256" key="1">
    <source>
        <dbReference type="SAM" id="SignalP"/>
    </source>
</evidence>
<dbReference type="PROSITE" id="PS51318">
    <property type="entry name" value="TAT"/>
    <property type="match status" value="1"/>
</dbReference>
<dbReference type="OrthoDB" id="5489622at2"/>
<reference evidence="3 4" key="1">
    <citation type="submission" date="2016-11" db="EMBL/GenBank/DDBJ databases">
        <title>Mesorhizobium oceanicum sp. nov., isolated from deep seawater in South China Sea.</title>
        <authorList>
            <person name="Fu G.-Y."/>
        </authorList>
    </citation>
    <scope>NUCLEOTIDE SEQUENCE [LARGE SCALE GENOMIC DNA]</scope>
    <source>
        <strain evidence="3 4">B7</strain>
        <plasmid evidence="4">Plasmid unnamed1</plasmid>
    </source>
</reference>
<dbReference type="AlphaFoldDB" id="A0A1L3SZX0"/>
<keyword evidence="1" id="KW-0732">Signal</keyword>
<dbReference type="Pfam" id="PF00656">
    <property type="entry name" value="Peptidase_C14"/>
    <property type="match status" value="1"/>
</dbReference>
<feature type="domain" description="Peptidase C14 caspase" evidence="2">
    <location>
        <begin position="36"/>
        <end position="310"/>
    </location>
</feature>
<evidence type="ECO:0000313" key="4">
    <source>
        <dbReference type="Proteomes" id="UP000182840"/>
    </source>
</evidence>
<keyword evidence="3" id="KW-0614">Plasmid</keyword>
<dbReference type="InterPro" id="IPR011600">
    <property type="entry name" value="Pept_C14_caspase"/>
</dbReference>
<protein>
    <submittedName>
        <fullName evidence="3">Peptidase C14</fullName>
    </submittedName>
</protein>
<dbReference type="PANTHER" id="PTHR48104">
    <property type="entry name" value="METACASPASE-4"/>
    <property type="match status" value="1"/>
</dbReference>
<dbReference type="GO" id="GO:0005737">
    <property type="term" value="C:cytoplasm"/>
    <property type="evidence" value="ECO:0007669"/>
    <property type="project" value="TreeGrafter"/>
</dbReference>